<accession>A0ABT1BFR0</accession>
<dbReference type="PANTHER" id="PTHR39576:SF2">
    <property type="entry name" value="ATTACHING AND EFFACING PROTEIN HOMOLOG-RELATED"/>
    <property type="match status" value="1"/>
</dbReference>
<dbReference type="EMBL" id="JAJJVQ010000049">
    <property type="protein sequence ID" value="MCO5784705.1"/>
    <property type="molecule type" value="Genomic_DNA"/>
</dbReference>
<sequence length="313" mass="30563">NSTLAVSNASITANGGGTGGTSTVMLTLRDAKSNPVTGLTGVVFTITGSAAAGAALTPVTEAPAGSGIYTATLSGTTAGTVTVGTTVGGSTFSATPATQTVTLTADLSTATVTTMTNTTSASTKLANNTDLHSLQATVQDANNNLVSGAQVDFTVTAKSGTGGAPVLSAASGITDATGKTPLITLKDTTAEMVTVTAKVHTTAADTGKTATADFALYPVVSAVTPVINNSPADNTTLNTLTVQVQDLAGNTLANQAVTLNFTGTDLKTGPATLKTGVTALSSADTAVAVTTDASGRVALTATDIRADTITVSV</sequence>
<dbReference type="InterPro" id="IPR015217">
    <property type="entry name" value="Invasin_dom_3"/>
</dbReference>
<organism evidence="3 4">
    <name type="scientific">Citrobacter meridianamericanus</name>
    <dbReference type="NCBI Taxonomy" id="2894201"/>
    <lineage>
        <taxon>Bacteria</taxon>
        <taxon>Pseudomonadati</taxon>
        <taxon>Pseudomonadota</taxon>
        <taxon>Gammaproteobacteria</taxon>
        <taxon>Enterobacterales</taxon>
        <taxon>Enterobacteriaceae</taxon>
        <taxon>Citrobacter</taxon>
    </lineage>
</organism>
<dbReference type="InterPro" id="IPR008964">
    <property type="entry name" value="Invasin/intimin_cell_adhesion"/>
</dbReference>
<evidence type="ECO:0000259" key="2">
    <source>
        <dbReference type="PROSITE" id="PS51127"/>
    </source>
</evidence>
<dbReference type="PANTHER" id="PTHR39576">
    <property type="entry name" value="ATTACHING AND EFFACING PROTEIN HOMOLOG-RELATED-RELATED"/>
    <property type="match status" value="1"/>
</dbReference>
<proteinExistence type="inferred from homology"/>
<dbReference type="SMART" id="SM00634">
    <property type="entry name" value="BID_1"/>
    <property type="match status" value="2"/>
</dbReference>
<feature type="domain" description="Big-1" evidence="2">
    <location>
        <begin position="114"/>
        <end position="215"/>
    </location>
</feature>
<reference evidence="3" key="1">
    <citation type="submission" date="2021-11" db="EMBL/GenBank/DDBJ databases">
        <title>Citrobacter meridianamericanus sp. nov. isolated from soil.</title>
        <authorList>
            <person name="Furlan J.P.R."/>
            <person name="Stehling E.G."/>
        </authorList>
    </citation>
    <scope>NUCLEOTIDE SEQUENCE</scope>
    <source>
        <strain evidence="3">BR102</strain>
    </source>
</reference>
<dbReference type="InterPro" id="IPR051715">
    <property type="entry name" value="Intimin-Invasin_domain"/>
</dbReference>
<dbReference type="Gene3D" id="2.60.40.10">
    <property type="entry name" value="Immunoglobulins"/>
    <property type="match status" value="3"/>
</dbReference>
<keyword evidence="4" id="KW-1185">Reference proteome</keyword>
<feature type="non-terminal residue" evidence="3">
    <location>
        <position position="313"/>
    </location>
</feature>
<dbReference type="Proteomes" id="UP001139290">
    <property type="component" value="Unassembled WGS sequence"/>
</dbReference>
<dbReference type="Pfam" id="PF02369">
    <property type="entry name" value="Big_1"/>
    <property type="match status" value="1"/>
</dbReference>
<dbReference type="SUPFAM" id="SSF49373">
    <property type="entry name" value="Invasin/intimin cell-adhesion fragments"/>
    <property type="match status" value="3"/>
</dbReference>
<evidence type="ECO:0000313" key="4">
    <source>
        <dbReference type="Proteomes" id="UP001139290"/>
    </source>
</evidence>
<comment type="similarity">
    <text evidence="1">Belongs to the intimin/invasin family.</text>
</comment>
<protein>
    <submittedName>
        <fullName evidence="3">Ig-like domain-containing protein</fullName>
    </submittedName>
</protein>
<evidence type="ECO:0000256" key="1">
    <source>
        <dbReference type="ARBA" id="ARBA00010116"/>
    </source>
</evidence>
<comment type="caution">
    <text evidence="3">The sequence shown here is derived from an EMBL/GenBank/DDBJ whole genome shotgun (WGS) entry which is preliminary data.</text>
</comment>
<dbReference type="InterPro" id="IPR013783">
    <property type="entry name" value="Ig-like_fold"/>
</dbReference>
<dbReference type="PROSITE" id="PS51127">
    <property type="entry name" value="BIG1"/>
    <property type="match status" value="3"/>
</dbReference>
<feature type="domain" description="Big-1" evidence="2">
    <location>
        <begin position="1"/>
        <end position="104"/>
    </location>
</feature>
<dbReference type="Pfam" id="PF09134">
    <property type="entry name" value="Invasin_D3"/>
    <property type="match status" value="1"/>
</dbReference>
<feature type="domain" description="Big-1" evidence="2">
    <location>
        <begin position="220"/>
        <end position="313"/>
    </location>
</feature>
<dbReference type="RefSeq" id="WP_252839213.1">
    <property type="nucleotide sequence ID" value="NZ_JAJJVQ010000049.1"/>
</dbReference>
<gene>
    <name evidence="3" type="ORF">LOD26_25985</name>
</gene>
<feature type="non-terminal residue" evidence="3">
    <location>
        <position position="1"/>
    </location>
</feature>
<evidence type="ECO:0000313" key="3">
    <source>
        <dbReference type="EMBL" id="MCO5784705.1"/>
    </source>
</evidence>
<name>A0ABT1BFR0_9ENTR</name>
<dbReference type="InterPro" id="IPR003344">
    <property type="entry name" value="Big_1_dom"/>
</dbReference>